<feature type="chain" id="PRO_5046454177" evidence="11">
    <location>
        <begin position="22"/>
        <end position="339"/>
    </location>
</feature>
<comment type="caution">
    <text evidence="13">The sequence shown here is derived from an EMBL/GenBank/DDBJ whole genome shotgun (WGS) entry which is preliminary data.</text>
</comment>
<sequence>MRIKTLTLATVCALASTFAHAEDPKLKYTVYGIVGIDVVNASDVYNSTSGKSFAKTYVDNSAQSASRLGFKGTHDVNADVQAFFGIEAGLRADTGETTASRLFNRGTVLGLKGKFGTVSAGRQWNLNDDSVCGYIVCGGYAMFRFSEFGDVSNLYDNSVKYYTPSFGGAQASVMYGAGEASSSTDGSNMYAGKLTYGIGGFNAMASYHANIDSLGDKTNRLSLFGASYNFGVVKARAAYAVAHQPSIPSNASSYDVGVDYTVTQPLVLSLDYVKRDKKKSPDDTYYVRLRAVYAIDTALSLNANLIWLKNKAAATEHFYGDGRAGQKQRVIGVGMAYAF</sequence>
<dbReference type="InterPro" id="IPR023614">
    <property type="entry name" value="Porin_dom_sf"/>
</dbReference>
<reference evidence="14" key="1">
    <citation type="journal article" date="2019" name="Int. J. Syst. Evol. Microbiol.">
        <title>The Global Catalogue of Microorganisms (GCM) 10K type strain sequencing project: providing services to taxonomists for standard genome sequencing and annotation.</title>
        <authorList>
            <consortium name="The Broad Institute Genomics Platform"/>
            <consortium name="The Broad Institute Genome Sequencing Center for Infectious Disease"/>
            <person name="Wu L."/>
            <person name="Ma J."/>
        </authorList>
    </citation>
    <scope>NUCLEOTIDE SEQUENCE [LARGE SCALE GENOMIC DNA]</scope>
    <source>
        <strain evidence="14">JCM 18715</strain>
    </source>
</reference>
<evidence type="ECO:0000256" key="11">
    <source>
        <dbReference type="SAM" id="SignalP"/>
    </source>
</evidence>
<keyword evidence="5" id="KW-0812">Transmembrane</keyword>
<dbReference type="InterPro" id="IPR033900">
    <property type="entry name" value="Gram_neg_porin_domain"/>
</dbReference>
<protein>
    <submittedName>
        <fullName evidence="13">Porin</fullName>
    </submittedName>
</protein>
<dbReference type="EMBL" id="BAABLD010000008">
    <property type="protein sequence ID" value="GAA5165276.1"/>
    <property type="molecule type" value="Genomic_DNA"/>
</dbReference>
<dbReference type="SUPFAM" id="SSF56935">
    <property type="entry name" value="Porins"/>
    <property type="match status" value="1"/>
</dbReference>
<comment type="subunit">
    <text evidence="2">Homotrimer.</text>
</comment>
<evidence type="ECO:0000256" key="7">
    <source>
        <dbReference type="ARBA" id="ARBA00023065"/>
    </source>
</evidence>
<comment type="subcellular location">
    <subcellularLocation>
        <location evidence="1">Cell outer membrane</location>
        <topology evidence="1">Multi-pass membrane protein</topology>
    </subcellularLocation>
</comment>
<evidence type="ECO:0000256" key="1">
    <source>
        <dbReference type="ARBA" id="ARBA00004571"/>
    </source>
</evidence>
<keyword evidence="9" id="KW-0472">Membrane</keyword>
<dbReference type="Pfam" id="PF13609">
    <property type="entry name" value="Porin_4"/>
    <property type="match status" value="1"/>
</dbReference>
<keyword evidence="4" id="KW-1134">Transmembrane beta strand</keyword>
<dbReference type="InterPro" id="IPR050298">
    <property type="entry name" value="Gram-neg_bact_OMP"/>
</dbReference>
<evidence type="ECO:0000256" key="6">
    <source>
        <dbReference type="ARBA" id="ARBA00022729"/>
    </source>
</evidence>
<dbReference type="Proteomes" id="UP001500547">
    <property type="component" value="Unassembled WGS sequence"/>
</dbReference>
<evidence type="ECO:0000256" key="5">
    <source>
        <dbReference type="ARBA" id="ARBA00022692"/>
    </source>
</evidence>
<dbReference type="PANTHER" id="PTHR34501">
    <property type="entry name" value="PROTEIN YDDL-RELATED"/>
    <property type="match status" value="1"/>
</dbReference>
<evidence type="ECO:0000256" key="3">
    <source>
        <dbReference type="ARBA" id="ARBA00022448"/>
    </source>
</evidence>
<accession>A0ABP9QQ35</accession>
<feature type="signal peptide" evidence="11">
    <location>
        <begin position="1"/>
        <end position="21"/>
    </location>
</feature>
<keyword evidence="6 11" id="KW-0732">Signal</keyword>
<evidence type="ECO:0000256" key="4">
    <source>
        <dbReference type="ARBA" id="ARBA00022452"/>
    </source>
</evidence>
<keyword evidence="10" id="KW-0998">Cell outer membrane</keyword>
<proteinExistence type="predicted"/>
<keyword evidence="8" id="KW-0626">Porin</keyword>
<keyword evidence="3" id="KW-0813">Transport</keyword>
<organism evidence="13 14">
    <name type="scientific">Viridibacterium curvum</name>
    <dbReference type="NCBI Taxonomy" id="1101404"/>
    <lineage>
        <taxon>Bacteria</taxon>
        <taxon>Pseudomonadati</taxon>
        <taxon>Pseudomonadota</taxon>
        <taxon>Betaproteobacteria</taxon>
        <taxon>Rhodocyclales</taxon>
        <taxon>Rhodocyclaceae</taxon>
        <taxon>Viridibacterium</taxon>
    </lineage>
</organism>
<evidence type="ECO:0000256" key="10">
    <source>
        <dbReference type="ARBA" id="ARBA00023237"/>
    </source>
</evidence>
<dbReference type="Gene3D" id="2.40.160.10">
    <property type="entry name" value="Porin"/>
    <property type="match status" value="1"/>
</dbReference>
<dbReference type="CDD" id="cd00342">
    <property type="entry name" value="gram_neg_porins"/>
    <property type="match status" value="1"/>
</dbReference>
<keyword evidence="14" id="KW-1185">Reference proteome</keyword>
<evidence type="ECO:0000313" key="14">
    <source>
        <dbReference type="Proteomes" id="UP001500547"/>
    </source>
</evidence>
<evidence type="ECO:0000256" key="9">
    <source>
        <dbReference type="ARBA" id="ARBA00023136"/>
    </source>
</evidence>
<evidence type="ECO:0000259" key="12">
    <source>
        <dbReference type="Pfam" id="PF13609"/>
    </source>
</evidence>
<gene>
    <name evidence="13" type="ORF">GCM10025770_20530</name>
</gene>
<dbReference type="RefSeq" id="WP_345532847.1">
    <property type="nucleotide sequence ID" value="NZ_BAABLD010000008.1"/>
</dbReference>
<evidence type="ECO:0000313" key="13">
    <source>
        <dbReference type="EMBL" id="GAA5165276.1"/>
    </source>
</evidence>
<name>A0ABP9QQ35_9RHOO</name>
<feature type="domain" description="Porin" evidence="12">
    <location>
        <begin position="9"/>
        <end position="311"/>
    </location>
</feature>
<dbReference type="PANTHER" id="PTHR34501:SF9">
    <property type="entry name" value="MAJOR OUTER MEMBRANE PROTEIN P.IA"/>
    <property type="match status" value="1"/>
</dbReference>
<evidence type="ECO:0000256" key="2">
    <source>
        <dbReference type="ARBA" id="ARBA00011233"/>
    </source>
</evidence>
<keyword evidence="7" id="KW-0406">Ion transport</keyword>
<dbReference type="PRINTS" id="PR00182">
    <property type="entry name" value="ECOLNEIPORIN"/>
</dbReference>
<dbReference type="InterPro" id="IPR001702">
    <property type="entry name" value="Porin_Gram-ve"/>
</dbReference>
<evidence type="ECO:0000256" key="8">
    <source>
        <dbReference type="ARBA" id="ARBA00023114"/>
    </source>
</evidence>